<name>A0A8R7R2V0_TRIUA</name>
<proteinExistence type="predicted"/>
<protein>
    <submittedName>
        <fullName evidence="1">Uncharacterized protein</fullName>
    </submittedName>
</protein>
<organism evidence="1 2">
    <name type="scientific">Triticum urartu</name>
    <name type="common">Red wild einkorn</name>
    <name type="synonym">Crithodium urartu</name>
    <dbReference type="NCBI Taxonomy" id="4572"/>
    <lineage>
        <taxon>Eukaryota</taxon>
        <taxon>Viridiplantae</taxon>
        <taxon>Streptophyta</taxon>
        <taxon>Embryophyta</taxon>
        <taxon>Tracheophyta</taxon>
        <taxon>Spermatophyta</taxon>
        <taxon>Magnoliopsida</taxon>
        <taxon>Liliopsida</taxon>
        <taxon>Poales</taxon>
        <taxon>Poaceae</taxon>
        <taxon>BOP clade</taxon>
        <taxon>Pooideae</taxon>
        <taxon>Triticodae</taxon>
        <taxon>Triticeae</taxon>
        <taxon>Triticinae</taxon>
        <taxon>Triticum</taxon>
    </lineage>
</organism>
<dbReference type="Gramene" id="TuG1812G0700003100.01.T03">
    <property type="protein sequence ID" value="TuG1812G0700003100.01.T03"/>
    <property type="gene ID" value="TuG1812G0700003100.01"/>
</dbReference>
<accession>A0A8R7R2V0</accession>
<keyword evidence="2" id="KW-1185">Reference proteome</keyword>
<evidence type="ECO:0000313" key="1">
    <source>
        <dbReference type="EnsemblPlants" id="TuG1812G0700003100.01.T03"/>
    </source>
</evidence>
<reference evidence="2" key="1">
    <citation type="journal article" date="2013" name="Nature">
        <title>Draft genome of the wheat A-genome progenitor Triticum urartu.</title>
        <authorList>
            <person name="Ling H.Q."/>
            <person name="Zhao S."/>
            <person name="Liu D."/>
            <person name="Wang J."/>
            <person name="Sun H."/>
            <person name="Zhang C."/>
            <person name="Fan H."/>
            <person name="Li D."/>
            <person name="Dong L."/>
            <person name="Tao Y."/>
            <person name="Gao C."/>
            <person name="Wu H."/>
            <person name="Li Y."/>
            <person name="Cui Y."/>
            <person name="Guo X."/>
            <person name="Zheng S."/>
            <person name="Wang B."/>
            <person name="Yu K."/>
            <person name="Liang Q."/>
            <person name="Yang W."/>
            <person name="Lou X."/>
            <person name="Chen J."/>
            <person name="Feng M."/>
            <person name="Jian J."/>
            <person name="Zhang X."/>
            <person name="Luo G."/>
            <person name="Jiang Y."/>
            <person name="Liu J."/>
            <person name="Wang Z."/>
            <person name="Sha Y."/>
            <person name="Zhang B."/>
            <person name="Wu H."/>
            <person name="Tang D."/>
            <person name="Shen Q."/>
            <person name="Xue P."/>
            <person name="Zou S."/>
            <person name="Wang X."/>
            <person name="Liu X."/>
            <person name="Wang F."/>
            <person name="Yang Y."/>
            <person name="An X."/>
            <person name="Dong Z."/>
            <person name="Zhang K."/>
            <person name="Zhang X."/>
            <person name="Luo M.C."/>
            <person name="Dvorak J."/>
            <person name="Tong Y."/>
            <person name="Wang J."/>
            <person name="Yang H."/>
            <person name="Li Z."/>
            <person name="Wang D."/>
            <person name="Zhang A."/>
            <person name="Wang J."/>
        </authorList>
    </citation>
    <scope>NUCLEOTIDE SEQUENCE</scope>
    <source>
        <strain evidence="2">cv. G1812</strain>
    </source>
</reference>
<gene>
    <name evidence="1" type="primary">LOC125518020</name>
</gene>
<evidence type="ECO:0000313" key="2">
    <source>
        <dbReference type="Proteomes" id="UP000015106"/>
    </source>
</evidence>
<reference evidence="1" key="2">
    <citation type="submission" date="2018-03" db="EMBL/GenBank/DDBJ databases">
        <title>The Triticum urartu genome reveals the dynamic nature of wheat genome evolution.</title>
        <authorList>
            <person name="Ling H."/>
            <person name="Ma B."/>
            <person name="Shi X."/>
            <person name="Liu H."/>
            <person name="Dong L."/>
            <person name="Sun H."/>
            <person name="Cao Y."/>
            <person name="Gao Q."/>
            <person name="Zheng S."/>
            <person name="Li Y."/>
            <person name="Yu Y."/>
            <person name="Du H."/>
            <person name="Qi M."/>
            <person name="Li Y."/>
            <person name="Yu H."/>
            <person name="Cui Y."/>
            <person name="Wang N."/>
            <person name="Chen C."/>
            <person name="Wu H."/>
            <person name="Zhao Y."/>
            <person name="Zhang J."/>
            <person name="Li Y."/>
            <person name="Zhou W."/>
            <person name="Zhang B."/>
            <person name="Hu W."/>
            <person name="Eijk M."/>
            <person name="Tang J."/>
            <person name="Witsenboer H."/>
            <person name="Zhao S."/>
            <person name="Li Z."/>
            <person name="Zhang A."/>
            <person name="Wang D."/>
            <person name="Liang C."/>
        </authorList>
    </citation>
    <scope>NUCLEOTIDE SEQUENCE [LARGE SCALE GENOMIC DNA]</scope>
    <source>
        <strain evidence="1">cv. G1812</strain>
    </source>
</reference>
<dbReference type="AlphaFoldDB" id="A0A8R7R2V0"/>
<dbReference type="EnsemblPlants" id="TuG1812G0700003100.01.T03">
    <property type="protein sequence ID" value="TuG1812G0700003100.01.T03"/>
    <property type="gene ID" value="TuG1812G0700003100.01"/>
</dbReference>
<sequence>MLKQLEAAGRICILTLHNMQSSVPSSSGNSGR</sequence>
<dbReference type="Proteomes" id="UP000015106">
    <property type="component" value="Chromosome 7"/>
</dbReference>
<reference evidence="1" key="3">
    <citation type="submission" date="2022-06" db="UniProtKB">
        <authorList>
            <consortium name="EnsemblPlants"/>
        </authorList>
    </citation>
    <scope>IDENTIFICATION</scope>
</reference>